<dbReference type="Pfam" id="PF09088">
    <property type="entry name" value="MIF4G_like"/>
    <property type="match status" value="1"/>
</dbReference>
<dbReference type="FunFam" id="1.25.40.180:FF:000035">
    <property type="entry name" value="snRNA cap binding complex subunit (Gcr3)"/>
    <property type="match status" value="1"/>
</dbReference>
<evidence type="ECO:0000259" key="3">
    <source>
        <dbReference type="Pfam" id="PF09090"/>
    </source>
</evidence>
<dbReference type="InterPro" id="IPR015172">
    <property type="entry name" value="MIF4G-like_typ-1"/>
</dbReference>
<dbReference type="GO" id="GO:0006406">
    <property type="term" value="P:mRNA export from nucleus"/>
    <property type="evidence" value="ECO:0007669"/>
    <property type="project" value="InterPro"/>
</dbReference>
<evidence type="ECO:0000259" key="2">
    <source>
        <dbReference type="Pfam" id="PF09088"/>
    </source>
</evidence>
<dbReference type="Pfam" id="PF09090">
    <property type="entry name" value="MIF4G_like_2"/>
    <property type="match status" value="1"/>
</dbReference>
<evidence type="ECO:0000256" key="1">
    <source>
        <dbReference type="SAM" id="MobiDB-lite"/>
    </source>
</evidence>
<dbReference type="PANTHER" id="PTHR12412:SF2">
    <property type="entry name" value="NUCLEAR CAP-BINDING PROTEIN SUBUNIT 1"/>
    <property type="match status" value="1"/>
</dbReference>
<dbReference type="InterPro" id="IPR015174">
    <property type="entry name" value="MIF4G-like_typ-2"/>
</dbReference>
<dbReference type="EMBL" id="JANBVO010000018">
    <property type="protein sequence ID" value="KAJ9143732.1"/>
    <property type="molecule type" value="Genomic_DNA"/>
</dbReference>
<evidence type="ECO:0000313" key="5">
    <source>
        <dbReference type="Proteomes" id="UP001174694"/>
    </source>
</evidence>
<name>A0AA38RDN3_9PEZI</name>
<dbReference type="GO" id="GO:0005846">
    <property type="term" value="C:nuclear cap binding complex"/>
    <property type="evidence" value="ECO:0007669"/>
    <property type="project" value="InterPro"/>
</dbReference>
<sequence>MADYDRRGGYNPRKRRYRDDDDSFDRRGPRRRHEPPVPIRIRKQILSLAESPLRRWHEEVQGIAQLVADNYDDEMLRQSFVDLLLQLVVEQPLKTPFAAAVVLVANTAAKPEIVDELLTKAAAATEARIAQGEWREVKLYLKFLACLQGCLEGDGIFPVLEELFARAVDLQTASSEDTIGTELVKIILHTIPYIMAADPGKWQHKAAELMDKTEIIAGEPHALQALIDPYHPEGNEESPAANMSLIGLLQKQLQTEATKGWELACLPRPWKMPLEEVELQEKLDNCPKHTLPAITVPTAVVAGPRPLFPEIYFSVYGGQDVESVPPVTDIAASLIRDSLLDTINILDFNRNVTARQLIDVDCFFADGTFVKRATPFDRLRDIDADKSTWKPEDIAVDAVFSQLFQLPNPEHKLVYYHSVLTEACKIAPAAIAPSLGRAIRFLYRNSPRLDVELGHRFVDWFAHHLSNFGFTWKWTEWVDDVFLPDLHPFKAFILGSIDKEIRLSFAARIKNTLPEPYQALIGPDKEKDVPDFKFSNDDTPFAVEGREIATLLRRKAPDEEIEPIIQRIHSLAMDRSLDPLVASTDVFTTAVLWVGSKSLSHVLASIERTKDRLLDAGAASEPARAQIISAVMAYWNAQPGVAISIVEKLLNYSILTPASVIQWALVSYAGSTRGVALAQAHVYEVVFNTVGKVAGRVRQIVQAQRQKQAAPAAGGDDATKDVEMAGANDDEETKQREIAAMRDLFKLMEDSLISWANGTKDEMMESGDATEDQHDKMVRRWGERWLRAVRRRSAIEEAFLLESSKAKPAAADEVAENGA</sequence>
<dbReference type="InterPro" id="IPR027159">
    <property type="entry name" value="CBP80"/>
</dbReference>
<dbReference type="FunFam" id="1.25.40.180:FF:000045">
    <property type="entry name" value="snRNA cap binding complex subunit (Gcr3), putative"/>
    <property type="match status" value="1"/>
</dbReference>
<accession>A0AA38RDN3</accession>
<dbReference type="GO" id="GO:0005634">
    <property type="term" value="C:nucleus"/>
    <property type="evidence" value="ECO:0007669"/>
    <property type="project" value="TreeGrafter"/>
</dbReference>
<dbReference type="SUPFAM" id="SSF48371">
    <property type="entry name" value="ARM repeat"/>
    <property type="match status" value="3"/>
</dbReference>
<dbReference type="GO" id="GO:0003729">
    <property type="term" value="F:mRNA binding"/>
    <property type="evidence" value="ECO:0007669"/>
    <property type="project" value="TreeGrafter"/>
</dbReference>
<feature type="domain" description="MIF4G-like type 1" evidence="2">
    <location>
        <begin position="325"/>
        <end position="515"/>
    </location>
</feature>
<organism evidence="4 5">
    <name type="scientific">Pleurostoma richardsiae</name>
    <dbReference type="NCBI Taxonomy" id="41990"/>
    <lineage>
        <taxon>Eukaryota</taxon>
        <taxon>Fungi</taxon>
        <taxon>Dikarya</taxon>
        <taxon>Ascomycota</taxon>
        <taxon>Pezizomycotina</taxon>
        <taxon>Sordariomycetes</taxon>
        <taxon>Sordariomycetidae</taxon>
        <taxon>Calosphaeriales</taxon>
        <taxon>Pleurostomataceae</taxon>
        <taxon>Pleurostoma</taxon>
    </lineage>
</organism>
<dbReference type="InterPro" id="IPR016024">
    <property type="entry name" value="ARM-type_fold"/>
</dbReference>
<dbReference type="PANTHER" id="PTHR12412">
    <property type="entry name" value="CAP BINDING PROTEIN"/>
    <property type="match status" value="1"/>
</dbReference>
<dbReference type="FunFam" id="1.25.40.180:FF:000079">
    <property type="entry name" value="Related to cap binding protein 80 (Cbp80)"/>
    <property type="match status" value="1"/>
</dbReference>
<keyword evidence="5" id="KW-1185">Reference proteome</keyword>
<comment type="caution">
    <text evidence="4">The sequence shown here is derived from an EMBL/GenBank/DDBJ whole genome shotgun (WGS) entry which is preliminary data.</text>
</comment>
<proteinExistence type="predicted"/>
<dbReference type="AlphaFoldDB" id="A0AA38RDN3"/>
<reference evidence="4" key="1">
    <citation type="submission" date="2022-07" db="EMBL/GenBank/DDBJ databases">
        <title>Fungi with potential for degradation of polypropylene.</title>
        <authorList>
            <person name="Gostincar C."/>
        </authorList>
    </citation>
    <scope>NUCLEOTIDE SEQUENCE</scope>
    <source>
        <strain evidence="4">EXF-13308</strain>
    </source>
</reference>
<dbReference type="GO" id="GO:0000184">
    <property type="term" value="P:nuclear-transcribed mRNA catabolic process, nonsense-mediated decay"/>
    <property type="evidence" value="ECO:0007669"/>
    <property type="project" value="TreeGrafter"/>
</dbReference>
<dbReference type="Gene3D" id="1.25.40.180">
    <property type="match status" value="3"/>
</dbReference>
<gene>
    <name evidence="4" type="ORF">NKR23_g6344</name>
</gene>
<dbReference type="GO" id="GO:0000339">
    <property type="term" value="F:RNA cap binding"/>
    <property type="evidence" value="ECO:0007669"/>
    <property type="project" value="InterPro"/>
</dbReference>
<protein>
    <submittedName>
        <fullName evidence="4">Nuclear cap-binding protein subunit 1</fullName>
    </submittedName>
</protein>
<evidence type="ECO:0000313" key="4">
    <source>
        <dbReference type="EMBL" id="KAJ9143732.1"/>
    </source>
</evidence>
<feature type="region of interest" description="Disordered" evidence="1">
    <location>
        <begin position="1"/>
        <end position="36"/>
    </location>
</feature>
<dbReference type="Proteomes" id="UP001174694">
    <property type="component" value="Unassembled WGS sequence"/>
</dbReference>
<feature type="domain" description="MIF4G-like type 2" evidence="3">
    <location>
        <begin position="532"/>
        <end position="797"/>
    </location>
</feature>